<organism evidence="1 2">
    <name type="scientific">Actinomadura alba</name>
    <dbReference type="NCBI Taxonomy" id="406431"/>
    <lineage>
        <taxon>Bacteria</taxon>
        <taxon>Bacillati</taxon>
        <taxon>Actinomycetota</taxon>
        <taxon>Actinomycetes</taxon>
        <taxon>Streptosporangiales</taxon>
        <taxon>Thermomonosporaceae</taxon>
        <taxon>Actinomadura</taxon>
    </lineage>
</organism>
<keyword evidence="2" id="KW-1185">Reference proteome</keyword>
<sequence length="60" mass="6902">MSWVPGYPTPEGRRAWAAFDKLLDELGTEMCPRVEDADRIAELAEEIDEAAREERARRQP</sequence>
<proteinExistence type="predicted"/>
<dbReference type="Proteomes" id="UP000805614">
    <property type="component" value="Unassembled WGS sequence"/>
</dbReference>
<evidence type="ECO:0000313" key="1">
    <source>
        <dbReference type="EMBL" id="MBC6464240.1"/>
    </source>
</evidence>
<gene>
    <name evidence="1" type="ORF">HKK74_01815</name>
</gene>
<reference evidence="1 2" key="1">
    <citation type="submission" date="2020-06" db="EMBL/GenBank/DDBJ databases">
        <title>Actinomadura xiongansis sp. nov., isolated from soil of Baiyangdian.</title>
        <authorList>
            <person name="Zhang X."/>
        </authorList>
    </citation>
    <scope>NUCLEOTIDE SEQUENCE [LARGE SCALE GENOMIC DNA]</scope>
    <source>
        <strain evidence="1 2">HBUM206468</strain>
    </source>
</reference>
<protein>
    <submittedName>
        <fullName evidence="1">Uncharacterized protein</fullName>
    </submittedName>
</protein>
<evidence type="ECO:0000313" key="2">
    <source>
        <dbReference type="Proteomes" id="UP000805614"/>
    </source>
</evidence>
<dbReference type="RefSeq" id="WP_187241172.1">
    <property type="nucleotide sequence ID" value="NZ_BAAAOK010000011.1"/>
</dbReference>
<comment type="caution">
    <text evidence="1">The sequence shown here is derived from an EMBL/GenBank/DDBJ whole genome shotgun (WGS) entry which is preliminary data.</text>
</comment>
<accession>A0ABR7LHC7</accession>
<dbReference type="EMBL" id="JABVEC010000001">
    <property type="protein sequence ID" value="MBC6464240.1"/>
    <property type="molecule type" value="Genomic_DNA"/>
</dbReference>
<name>A0ABR7LHC7_9ACTN</name>